<gene>
    <name evidence="2" type="ORF">C8N32_10830</name>
</gene>
<evidence type="ECO:0000256" key="1">
    <source>
        <dbReference type="SAM" id="SignalP"/>
    </source>
</evidence>
<proteinExistence type="predicted"/>
<accession>A0A2T5BS56</accession>
<dbReference type="EMBL" id="QAAA01000008">
    <property type="protein sequence ID" value="PTN02081.1"/>
    <property type="molecule type" value="Genomic_DNA"/>
</dbReference>
<dbReference type="OrthoDB" id="9808254at2"/>
<organism evidence="2 3">
    <name type="scientific">Rhodovulum imhoffii</name>
    <dbReference type="NCBI Taxonomy" id="365340"/>
    <lineage>
        <taxon>Bacteria</taxon>
        <taxon>Pseudomonadati</taxon>
        <taxon>Pseudomonadota</taxon>
        <taxon>Alphaproteobacteria</taxon>
        <taxon>Rhodobacterales</taxon>
        <taxon>Paracoccaceae</taxon>
        <taxon>Rhodovulum</taxon>
    </lineage>
</organism>
<dbReference type="SUPFAM" id="SSF52833">
    <property type="entry name" value="Thioredoxin-like"/>
    <property type="match status" value="1"/>
</dbReference>
<evidence type="ECO:0000313" key="3">
    <source>
        <dbReference type="Proteomes" id="UP000243859"/>
    </source>
</evidence>
<dbReference type="RefSeq" id="WP_107892221.1">
    <property type="nucleotide sequence ID" value="NZ_NHSI01000017.1"/>
</dbReference>
<dbReference type="PANTHER" id="PTHR36057:SF1">
    <property type="entry name" value="LIPOPROTEIN LIPID ATTACHMENT SITE-LIKE PROTEIN, PUTATIVE (DUF1223)-RELATED"/>
    <property type="match status" value="1"/>
</dbReference>
<sequence>MRRFTGILFALWAMSGAALAQDRPVVVELFTSQGCASCPPADELMGALARRDNVIPLALHVDYWDYIGWKDIFAQPEFTSRQKAYARAAQKSSIYTPQMVVGGTEHVVGFSPMTLLDLIESQKGFDSPVRMHLQRGPGEVIVTARSSRPLKEDALLQIVRYTPEQTVKITRGENAGRTIRYTNIVTAWDAVARWSGAEPLVLRVGIEGEDPVVAIIQRPGPGQILAAAQLR</sequence>
<keyword evidence="1" id="KW-0732">Signal</keyword>
<feature type="signal peptide" evidence="1">
    <location>
        <begin position="1"/>
        <end position="20"/>
    </location>
</feature>
<feature type="chain" id="PRO_5015692654" description="Secreted protein" evidence="1">
    <location>
        <begin position="21"/>
        <end position="231"/>
    </location>
</feature>
<evidence type="ECO:0000313" key="2">
    <source>
        <dbReference type="EMBL" id="PTN02081.1"/>
    </source>
</evidence>
<protein>
    <recommendedName>
        <fullName evidence="4">Secreted protein</fullName>
    </recommendedName>
</protein>
<dbReference type="PANTHER" id="PTHR36057">
    <property type="match status" value="1"/>
</dbReference>
<reference evidence="2 3" key="1">
    <citation type="submission" date="2018-04" db="EMBL/GenBank/DDBJ databases">
        <title>Genomic Encyclopedia of Archaeal and Bacterial Type Strains, Phase II (KMG-II): from individual species to whole genera.</title>
        <authorList>
            <person name="Goeker M."/>
        </authorList>
    </citation>
    <scope>NUCLEOTIDE SEQUENCE [LARGE SCALE GENOMIC DNA]</scope>
    <source>
        <strain evidence="2 3">DSM 18064</strain>
    </source>
</reference>
<evidence type="ECO:0008006" key="4">
    <source>
        <dbReference type="Google" id="ProtNLM"/>
    </source>
</evidence>
<name>A0A2T5BS56_9RHOB</name>
<dbReference type="Pfam" id="PF06764">
    <property type="entry name" value="DUF1223"/>
    <property type="match status" value="1"/>
</dbReference>
<keyword evidence="3" id="KW-1185">Reference proteome</keyword>
<dbReference type="InterPro" id="IPR036249">
    <property type="entry name" value="Thioredoxin-like_sf"/>
</dbReference>
<dbReference type="InterPro" id="IPR010634">
    <property type="entry name" value="DUF1223"/>
</dbReference>
<dbReference type="AlphaFoldDB" id="A0A2T5BS56"/>
<comment type="caution">
    <text evidence="2">The sequence shown here is derived from an EMBL/GenBank/DDBJ whole genome shotgun (WGS) entry which is preliminary data.</text>
</comment>
<dbReference type="Proteomes" id="UP000243859">
    <property type="component" value="Unassembled WGS sequence"/>
</dbReference>